<evidence type="ECO:0000313" key="8">
    <source>
        <dbReference type="Proteomes" id="UP000269793"/>
    </source>
</evidence>
<organism evidence="7 8">
    <name type="scientific">Malassezia restricta (strain ATCC 96810 / NBRC 103918 / CBS 7877)</name>
    <name type="common">Seborrheic dermatitis infection agent</name>
    <dbReference type="NCBI Taxonomy" id="425264"/>
    <lineage>
        <taxon>Eukaryota</taxon>
        <taxon>Fungi</taxon>
        <taxon>Dikarya</taxon>
        <taxon>Basidiomycota</taxon>
        <taxon>Ustilaginomycotina</taxon>
        <taxon>Malasseziomycetes</taxon>
        <taxon>Malasseziales</taxon>
        <taxon>Malasseziaceae</taxon>
        <taxon>Malassezia</taxon>
    </lineage>
</organism>
<comment type="similarity">
    <text evidence="1 4">Belongs to the aldehyde dehydrogenase family.</text>
</comment>
<dbReference type="Pfam" id="PF00171">
    <property type="entry name" value="Aldedh"/>
    <property type="match status" value="1"/>
</dbReference>
<evidence type="ECO:0000256" key="3">
    <source>
        <dbReference type="PROSITE-ProRule" id="PRU10007"/>
    </source>
</evidence>
<dbReference type="SUPFAM" id="SSF53720">
    <property type="entry name" value="ALDH-like"/>
    <property type="match status" value="1"/>
</dbReference>
<dbReference type="InterPro" id="IPR015590">
    <property type="entry name" value="Aldehyde_DH_dom"/>
</dbReference>
<dbReference type="EMBL" id="CP033148">
    <property type="protein sequence ID" value="AYO41262.1"/>
    <property type="molecule type" value="Genomic_DNA"/>
</dbReference>
<feature type="active site" evidence="3">
    <location>
        <position position="292"/>
    </location>
</feature>
<gene>
    <name evidence="7" type="primary">MSC7</name>
    <name evidence="7" type="ORF">DNF11_0312</name>
</gene>
<feature type="signal peptide" evidence="5">
    <location>
        <begin position="1"/>
        <end position="20"/>
    </location>
</feature>
<keyword evidence="5" id="KW-0732">Signal</keyword>
<name>A0A3G2S1U4_MALR7</name>
<feature type="domain" description="Aldehyde dehydrogenase" evidence="6">
    <location>
        <begin position="56"/>
        <end position="533"/>
    </location>
</feature>
<dbReference type="PROSITE" id="PS00687">
    <property type="entry name" value="ALDEHYDE_DEHYDR_GLU"/>
    <property type="match status" value="1"/>
</dbReference>
<evidence type="ECO:0000256" key="4">
    <source>
        <dbReference type="RuleBase" id="RU003345"/>
    </source>
</evidence>
<dbReference type="AlphaFoldDB" id="A0A3G2S1U4"/>
<protein>
    <recommendedName>
        <fullName evidence="6">Aldehyde dehydrogenase domain-containing protein</fullName>
    </recommendedName>
</protein>
<evidence type="ECO:0000256" key="2">
    <source>
        <dbReference type="ARBA" id="ARBA00023002"/>
    </source>
</evidence>
<dbReference type="FunFam" id="3.40.309.10:FF:000024">
    <property type="entry name" value="Betaine aldehyde dehydrogenase"/>
    <property type="match status" value="1"/>
</dbReference>
<evidence type="ECO:0000313" key="7">
    <source>
        <dbReference type="EMBL" id="AYO41262.1"/>
    </source>
</evidence>
<sequence>MWWYVLWAVVTLALARLVRARPRRVRAIERVYPEEAQPGWSGEVRSPHTPLIDEDQCITCYDPATGYVLARVPGDTPDTIRDKVRRAKEAQEVWRTSSFTQRREVLRTMQAWIQRDAEAVARIACRDTGKTAIDAAFGELLTTCAKLAWTIQHGERILRPERRSGNLLLAHKRCTVYHEPLGVVAACVSWNYPVHNMLGPIISSVFAGNAVVIKCSEHVVWSSRHVLEGVYRCLDACGAPRDIVQLVACGPMAVEALTRDARLAHITFIGSDAVGRRVAEAAAPQLTPTTLELGGKDPALILPGTDLSFFASMFMRACFQAMGQNCIGIERFLVPDSMQDDLAALVEPRIAALRCGSTLDETRFGLASDKGEDVVDAGAMISDARFDALEALIADAVAQGARLVLGGKRVVHEKWPMGHYFAPTLLTHVQPTMRIAQEEVFGPVFLVMPYSDVEQGIQLANNTPYGLGASVFGRDHAECKRVASKLACGMVNINDFGISYLNQGLPFGGCKHSGYGRFAGPEGLLGLTAPKAVTEDVLFGIIQTSIPPHVDYPLRDTRRSWRFLQSLVRLAFGSLWDRIQALPGLL</sequence>
<dbReference type="OrthoDB" id="310895at2759"/>
<dbReference type="InterPro" id="IPR029510">
    <property type="entry name" value="Ald_DH_CS_GLU"/>
</dbReference>
<evidence type="ECO:0000259" key="6">
    <source>
        <dbReference type="Pfam" id="PF00171"/>
    </source>
</evidence>
<dbReference type="Gene3D" id="3.40.309.10">
    <property type="entry name" value="Aldehyde Dehydrogenase, Chain A, domain 2"/>
    <property type="match status" value="1"/>
</dbReference>
<keyword evidence="2 4" id="KW-0560">Oxidoreductase</keyword>
<feature type="chain" id="PRO_5017962374" description="Aldehyde dehydrogenase domain-containing protein" evidence="5">
    <location>
        <begin position="21"/>
        <end position="586"/>
    </location>
</feature>
<proteinExistence type="inferred from homology"/>
<accession>A0A3G2S1U4</accession>
<dbReference type="InterPro" id="IPR016163">
    <property type="entry name" value="Ald_DH_C"/>
</dbReference>
<keyword evidence="8" id="KW-1185">Reference proteome</keyword>
<reference evidence="7 8" key="1">
    <citation type="submission" date="2018-10" db="EMBL/GenBank/DDBJ databases">
        <title>Complete genome sequence of Malassezia restricta CBS 7877.</title>
        <authorList>
            <person name="Morand S.C."/>
            <person name="Bertignac M."/>
            <person name="Iltis A."/>
            <person name="Kolder I."/>
            <person name="Pirovano W."/>
            <person name="Jourdain R."/>
            <person name="Clavaud C."/>
        </authorList>
    </citation>
    <scope>NUCLEOTIDE SEQUENCE [LARGE SCALE GENOMIC DNA]</scope>
    <source>
        <strain evidence="7 8">CBS 7877</strain>
    </source>
</reference>
<dbReference type="PROSITE" id="PS00070">
    <property type="entry name" value="ALDEHYDE_DEHYDR_CYS"/>
    <property type="match status" value="1"/>
</dbReference>
<dbReference type="PANTHER" id="PTHR11699">
    <property type="entry name" value="ALDEHYDE DEHYDROGENASE-RELATED"/>
    <property type="match status" value="1"/>
</dbReference>
<dbReference type="InterPro" id="IPR016160">
    <property type="entry name" value="Ald_DH_CS_CYS"/>
</dbReference>
<evidence type="ECO:0000256" key="1">
    <source>
        <dbReference type="ARBA" id="ARBA00009986"/>
    </source>
</evidence>
<dbReference type="VEuPathDB" id="FungiDB:DNF11_0312"/>
<evidence type="ECO:0000256" key="5">
    <source>
        <dbReference type="SAM" id="SignalP"/>
    </source>
</evidence>
<dbReference type="STRING" id="425264.A0A3G2S1U4"/>
<dbReference type="InterPro" id="IPR016162">
    <property type="entry name" value="Ald_DH_N"/>
</dbReference>
<dbReference type="Proteomes" id="UP000269793">
    <property type="component" value="Chromosome I"/>
</dbReference>
<dbReference type="InterPro" id="IPR016161">
    <property type="entry name" value="Ald_DH/histidinol_DH"/>
</dbReference>
<dbReference type="Gene3D" id="3.40.605.10">
    <property type="entry name" value="Aldehyde Dehydrogenase, Chain A, domain 1"/>
    <property type="match status" value="1"/>
</dbReference>
<dbReference type="GO" id="GO:0016620">
    <property type="term" value="F:oxidoreductase activity, acting on the aldehyde or oxo group of donors, NAD or NADP as acceptor"/>
    <property type="evidence" value="ECO:0007669"/>
    <property type="project" value="InterPro"/>
</dbReference>